<dbReference type="EMBL" id="AZNH01000042">
    <property type="protein sequence ID" value="KID84415.1"/>
    <property type="molecule type" value="Genomic_DNA"/>
</dbReference>
<evidence type="ECO:0000313" key="2">
    <source>
        <dbReference type="EMBL" id="KID84415.1"/>
    </source>
</evidence>
<feature type="transmembrane region" description="Helical" evidence="1">
    <location>
        <begin position="44"/>
        <end position="65"/>
    </location>
</feature>
<organism evidence="2 3">
    <name type="scientific">Metarhizium guizhouense (strain ARSEF 977)</name>
    <dbReference type="NCBI Taxonomy" id="1276136"/>
    <lineage>
        <taxon>Eukaryota</taxon>
        <taxon>Fungi</taxon>
        <taxon>Dikarya</taxon>
        <taxon>Ascomycota</taxon>
        <taxon>Pezizomycotina</taxon>
        <taxon>Sordariomycetes</taxon>
        <taxon>Hypocreomycetidae</taxon>
        <taxon>Hypocreales</taxon>
        <taxon>Clavicipitaceae</taxon>
        <taxon>Metarhizium</taxon>
    </lineage>
</organism>
<dbReference type="HOGENOM" id="CLU_2306733_0_0_1"/>
<comment type="caution">
    <text evidence="2">The sequence shown here is derived from an EMBL/GenBank/DDBJ whole genome shotgun (WGS) entry which is preliminary data.</text>
</comment>
<sequence>MAPDNGSSDLVKCNQFHVANSSATPVTSTVGERILLAASNWKSLLFVLAIINHVNGIMMTVAAAARAKMPYGLLTAWYLMHVKAYNANVPIAKTGIIWCP</sequence>
<keyword evidence="1" id="KW-0812">Transmembrane</keyword>
<protein>
    <submittedName>
        <fullName evidence="2">Uncharacterized protein</fullName>
    </submittedName>
</protein>
<accession>A0A0B4GC16</accession>
<evidence type="ECO:0000256" key="1">
    <source>
        <dbReference type="SAM" id="Phobius"/>
    </source>
</evidence>
<name>A0A0B4GC16_METGA</name>
<keyword evidence="3" id="KW-1185">Reference proteome</keyword>
<gene>
    <name evidence="2" type="ORF">MGU_08377</name>
</gene>
<reference evidence="2 3" key="1">
    <citation type="journal article" date="2014" name="Proc. Natl. Acad. Sci. U.S.A.">
        <title>Trajectory and genomic determinants of fungal-pathogen speciation and host adaptation.</title>
        <authorList>
            <person name="Hu X."/>
            <person name="Xiao G."/>
            <person name="Zheng P."/>
            <person name="Shang Y."/>
            <person name="Su Y."/>
            <person name="Zhang X."/>
            <person name="Liu X."/>
            <person name="Zhan S."/>
            <person name="St Leger R.J."/>
            <person name="Wang C."/>
        </authorList>
    </citation>
    <scope>NUCLEOTIDE SEQUENCE [LARGE SCALE GENOMIC DNA]</scope>
    <source>
        <strain evidence="2 3">ARSEF 977</strain>
    </source>
</reference>
<keyword evidence="1" id="KW-0472">Membrane</keyword>
<proteinExistence type="predicted"/>
<dbReference type="AlphaFoldDB" id="A0A0B4GC16"/>
<evidence type="ECO:0000313" key="3">
    <source>
        <dbReference type="Proteomes" id="UP000031192"/>
    </source>
</evidence>
<keyword evidence="1" id="KW-1133">Transmembrane helix</keyword>
<dbReference type="Proteomes" id="UP000031192">
    <property type="component" value="Unassembled WGS sequence"/>
</dbReference>